<evidence type="ECO:0000256" key="2">
    <source>
        <dbReference type="ARBA" id="ARBA00022723"/>
    </source>
</evidence>
<dbReference type="GO" id="GO:0005634">
    <property type="term" value="C:nucleus"/>
    <property type="evidence" value="ECO:0007669"/>
    <property type="project" value="UniProtKB-SubCell"/>
</dbReference>
<proteinExistence type="predicted"/>
<dbReference type="EMBL" id="SRPW01000796">
    <property type="protein sequence ID" value="KAG6012013.1"/>
    <property type="molecule type" value="Genomic_DNA"/>
</dbReference>
<dbReference type="Proteomes" id="UP000748025">
    <property type="component" value="Unassembled WGS sequence"/>
</dbReference>
<feature type="compositionally biased region" description="Polar residues" evidence="4">
    <location>
        <begin position="677"/>
        <end position="692"/>
    </location>
</feature>
<evidence type="ECO:0000256" key="4">
    <source>
        <dbReference type="SAM" id="MobiDB-lite"/>
    </source>
</evidence>
<dbReference type="OrthoDB" id="2269373at2759"/>
<dbReference type="GO" id="GO:0008270">
    <property type="term" value="F:zinc ion binding"/>
    <property type="evidence" value="ECO:0007669"/>
    <property type="project" value="InterPro"/>
</dbReference>
<organism evidence="6 7">
    <name type="scientific">Claviceps pusilla</name>
    <dbReference type="NCBI Taxonomy" id="123648"/>
    <lineage>
        <taxon>Eukaryota</taxon>
        <taxon>Fungi</taxon>
        <taxon>Dikarya</taxon>
        <taxon>Ascomycota</taxon>
        <taxon>Pezizomycotina</taxon>
        <taxon>Sordariomycetes</taxon>
        <taxon>Hypocreomycetidae</taxon>
        <taxon>Hypocreales</taxon>
        <taxon>Clavicipitaceae</taxon>
        <taxon>Claviceps</taxon>
    </lineage>
</organism>
<evidence type="ECO:0000256" key="1">
    <source>
        <dbReference type="ARBA" id="ARBA00004123"/>
    </source>
</evidence>
<dbReference type="Pfam" id="PF00172">
    <property type="entry name" value="Zn_clus"/>
    <property type="match status" value="1"/>
</dbReference>
<comment type="caution">
    <text evidence="6">The sequence shown here is derived from an EMBL/GenBank/DDBJ whole genome shotgun (WGS) entry which is preliminary data.</text>
</comment>
<dbReference type="Pfam" id="PF04082">
    <property type="entry name" value="Fungal_trans"/>
    <property type="match status" value="1"/>
</dbReference>
<dbReference type="SMART" id="SM00066">
    <property type="entry name" value="GAL4"/>
    <property type="match status" value="1"/>
</dbReference>
<dbReference type="SUPFAM" id="SSF57701">
    <property type="entry name" value="Zn2/Cys6 DNA-binding domain"/>
    <property type="match status" value="1"/>
</dbReference>
<dbReference type="PANTHER" id="PTHR31001">
    <property type="entry name" value="UNCHARACTERIZED TRANSCRIPTIONAL REGULATORY PROTEIN"/>
    <property type="match status" value="1"/>
</dbReference>
<keyword evidence="2" id="KW-0479">Metal-binding</keyword>
<evidence type="ECO:0000313" key="6">
    <source>
        <dbReference type="EMBL" id="KAG6012013.1"/>
    </source>
</evidence>
<evidence type="ECO:0000259" key="5">
    <source>
        <dbReference type="PROSITE" id="PS50048"/>
    </source>
</evidence>
<evidence type="ECO:0000313" key="7">
    <source>
        <dbReference type="Proteomes" id="UP000748025"/>
    </source>
</evidence>
<feature type="region of interest" description="Disordered" evidence="4">
    <location>
        <begin position="138"/>
        <end position="172"/>
    </location>
</feature>
<feature type="compositionally biased region" description="Gly residues" evidence="4">
    <location>
        <begin position="781"/>
        <end position="793"/>
    </location>
</feature>
<dbReference type="GO" id="GO:0006351">
    <property type="term" value="P:DNA-templated transcription"/>
    <property type="evidence" value="ECO:0007669"/>
    <property type="project" value="InterPro"/>
</dbReference>
<feature type="region of interest" description="Disordered" evidence="4">
    <location>
        <begin position="435"/>
        <end position="462"/>
    </location>
</feature>
<feature type="region of interest" description="Disordered" evidence="4">
    <location>
        <begin position="1"/>
        <end position="37"/>
    </location>
</feature>
<comment type="subcellular location">
    <subcellularLocation>
        <location evidence="1">Nucleus</location>
    </subcellularLocation>
</comment>
<accession>A0A9P7NDY4</accession>
<dbReference type="GO" id="GO:0003677">
    <property type="term" value="F:DNA binding"/>
    <property type="evidence" value="ECO:0007669"/>
    <property type="project" value="InterPro"/>
</dbReference>
<dbReference type="SMART" id="SM00906">
    <property type="entry name" value="Fungal_trans"/>
    <property type="match status" value="1"/>
</dbReference>
<feature type="region of interest" description="Disordered" evidence="4">
    <location>
        <begin position="767"/>
        <end position="793"/>
    </location>
</feature>
<dbReference type="InterPro" id="IPR001138">
    <property type="entry name" value="Zn2Cys6_DnaBD"/>
</dbReference>
<dbReference type="GO" id="GO:0000981">
    <property type="term" value="F:DNA-binding transcription factor activity, RNA polymerase II-specific"/>
    <property type="evidence" value="ECO:0007669"/>
    <property type="project" value="InterPro"/>
</dbReference>
<protein>
    <recommendedName>
        <fullName evidence="5">Zn(2)-C6 fungal-type domain-containing protein</fullName>
    </recommendedName>
</protein>
<evidence type="ECO:0000256" key="3">
    <source>
        <dbReference type="ARBA" id="ARBA00023242"/>
    </source>
</evidence>
<dbReference type="Gene3D" id="4.10.240.10">
    <property type="entry name" value="Zn(2)-C6 fungal-type DNA-binding domain"/>
    <property type="match status" value="1"/>
</dbReference>
<keyword evidence="3" id="KW-0539">Nucleus</keyword>
<feature type="compositionally biased region" description="Polar residues" evidence="4">
    <location>
        <begin position="444"/>
        <end position="456"/>
    </location>
</feature>
<feature type="domain" description="Zn(2)-C6 fungal-type" evidence="5">
    <location>
        <begin position="45"/>
        <end position="74"/>
    </location>
</feature>
<reference evidence="6" key="1">
    <citation type="journal article" date="2020" name="bioRxiv">
        <title>Whole genome comparisons of ergot fungi reveals the divergence and evolution of species within the genus Claviceps are the result of varying mechanisms driving genome evolution and host range expansion.</title>
        <authorList>
            <person name="Wyka S.A."/>
            <person name="Mondo S.J."/>
            <person name="Liu M."/>
            <person name="Dettman J."/>
            <person name="Nalam V."/>
            <person name="Broders K.D."/>
        </authorList>
    </citation>
    <scope>NUCLEOTIDE SEQUENCE</scope>
    <source>
        <strain evidence="6">CCC 602</strain>
    </source>
</reference>
<dbReference type="AlphaFoldDB" id="A0A9P7NDY4"/>
<gene>
    <name evidence="6" type="ORF">E4U43_007982</name>
</gene>
<feature type="region of interest" description="Disordered" evidence="4">
    <location>
        <begin position="668"/>
        <end position="692"/>
    </location>
</feature>
<keyword evidence="7" id="KW-1185">Reference proteome</keyword>
<dbReference type="InterPro" id="IPR007219">
    <property type="entry name" value="XnlR_reg_dom"/>
</dbReference>
<dbReference type="PANTHER" id="PTHR31001:SF45">
    <property type="entry name" value="ZN(II)2CYS6 TRANSCRIPTION FACTOR (EUROFUNG)"/>
    <property type="match status" value="1"/>
</dbReference>
<feature type="compositionally biased region" description="Polar residues" evidence="4">
    <location>
        <begin position="142"/>
        <end position="151"/>
    </location>
</feature>
<dbReference type="CDD" id="cd00067">
    <property type="entry name" value="GAL4"/>
    <property type="match status" value="1"/>
</dbReference>
<dbReference type="InterPro" id="IPR050613">
    <property type="entry name" value="Sec_Metabolite_Reg"/>
</dbReference>
<dbReference type="PROSITE" id="PS50048">
    <property type="entry name" value="ZN2_CY6_FUNGAL_2"/>
    <property type="match status" value="1"/>
</dbReference>
<dbReference type="InterPro" id="IPR036864">
    <property type="entry name" value="Zn2-C6_fun-type_DNA-bd_sf"/>
</dbReference>
<name>A0A9P7NDY4_9HYPO</name>
<dbReference type="CDD" id="cd12148">
    <property type="entry name" value="fungal_TF_MHR"/>
    <property type="match status" value="1"/>
</dbReference>
<feature type="compositionally biased region" description="Basic and acidic residues" evidence="4">
    <location>
        <begin position="1"/>
        <end position="10"/>
    </location>
</feature>
<sequence>MSGNQDRFRPGDALPGVSGLDVFQPQPQSQQQEDASTVKLTRGTSCVLCQQRKVRCDKKKPCAGCVKLGVDCRVVPPQPPRRRKKRLHEKDLVDRLRKYEALLTQNGIKYDAIGHDSTSKGPHNEDVDELENDFEGLKTTPGACSSSSNNTRKADNEQLLHNSSEDEEEESTIHRAYDKMFTNNDGFPFVFSGRQLSTTHCHPPPVQIFQLWQIYIDNVNTLLKITHVPSIQAQIIQASSDLENAPKNIEALMFAFYAIAVQSMEEIDVHKMFRESKRDVSGRFLAALQQALLNADFMRINDLVSLQAYLLYLFAVRWTMDPRQVFCLIGIAVRIAQRMGLHQDPAGYGLAPLEVEQRRRLWWTIVSHDRRIGEITGSTVTALSSGGNCKLPLNVNDSDLHIDGTELPRPHDGPTEMLFALTRLEIAMAVASDGNRDSAKINPEQASPSASSTFQGSAAPPPSCSRNVFLPTIRVAGQDSSPYTFDGFCAHMEETYLRHCDPKIPLHFFTMTMTRQTLSKMRVMICLTRMYDRERPLEETERESLFLLSIQMVEYDNVVHASESLKPFKWFTAHHFPFPAYMFLVQELRQRCHGPTVERAWEAISANHDLRGMVHNINSPMYAAFGRHFVKAWDAHSEACVANGREAPITPFFVALLRQRMEISRKGKQHDADLATLDSQSETADSRGGASTHQNVIFTSSSCAGHSLVNNGSSTHGGTGMSTGIAPNQDMSSMDWSYLVSSYSPDVGFAPGFQGFPNFAPLGPGPPGPCHRMGGMSSAGPGSGGDGGAGGMF</sequence>